<name>A0A444RRJ4_VERDA</name>
<dbReference type="PANTHER" id="PTHR24406">
    <property type="entry name" value="TRANSCRIPTIONAL REPRESSOR CTCFL-RELATED"/>
    <property type="match status" value="1"/>
</dbReference>
<dbReference type="Gene3D" id="3.30.160.60">
    <property type="entry name" value="Classic Zinc Finger"/>
    <property type="match status" value="1"/>
</dbReference>
<evidence type="ECO:0000256" key="3">
    <source>
        <dbReference type="ARBA" id="ARBA00022737"/>
    </source>
</evidence>
<feature type="compositionally biased region" description="Polar residues" evidence="7">
    <location>
        <begin position="161"/>
        <end position="174"/>
    </location>
</feature>
<keyword evidence="6" id="KW-0539">Nucleus</keyword>
<accession>A0A444RRJ4</accession>
<comment type="subcellular location">
    <subcellularLocation>
        <location evidence="1">Nucleus</location>
    </subcellularLocation>
</comment>
<dbReference type="SMART" id="SM00355">
    <property type="entry name" value="ZnF_C2H2"/>
    <property type="match status" value="5"/>
</dbReference>
<evidence type="ECO:0000313" key="9">
    <source>
        <dbReference type="EMBL" id="RXG43675.1"/>
    </source>
</evidence>
<comment type="caution">
    <text evidence="9">The sequence shown here is derived from an EMBL/GenBank/DDBJ whole genome shotgun (WGS) entry which is preliminary data.</text>
</comment>
<evidence type="ECO:0000259" key="8">
    <source>
        <dbReference type="PROSITE" id="PS00028"/>
    </source>
</evidence>
<keyword evidence="2" id="KW-0479">Metal-binding</keyword>
<protein>
    <recommendedName>
        <fullName evidence="8">C2H2-type domain-containing protein</fullName>
    </recommendedName>
</protein>
<dbReference type="Proteomes" id="UP000288725">
    <property type="component" value="Chromosome 1"/>
</dbReference>
<dbReference type="InterPro" id="IPR013087">
    <property type="entry name" value="Znf_C2H2_type"/>
</dbReference>
<evidence type="ECO:0000256" key="1">
    <source>
        <dbReference type="ARBA" id="ARBA00004123"/>
    </source>
</evidence>
<dbReference type="AlphaFoldDB" id="A0A444RRJ4"/>
<evidence type="ECO:0000256" key="2">
    <source>
        <dbReference type="ARBA" id="ARBA00022723"/>
    </source>
</evidence>
<dbReference type="GO" id="GO:0008270">
    <property type="term" value="F:zinc ion binding"/>
    <property type="evidence" value="ECO:0007669"/>
    <property type="project" value="UniProtKB-KW"/>
</dbReference>
<evidence type="ECO:0000313" key="10">
    <source>
        <dbReference type="Proteomes" id="UP000288725"/>
    </source>
</evidence>
<gene>
    <name evidence="9" type="ORF">VDGE_01281</name>
</gene>
<keyword evidence="5" id="KW-0862">Zinc</keyword>
<evidence type="ECO:0000256" key="5">
    <source>
        <dbReference type="ARBA" id="ARBA00022833"/>
    </source>
</evidence>
<dbReference type="PROSITE" id="PS00028">
    <property type="entry name" value="ZINC_FINGER_C2H2_1"/>
    <property type="match status" value="1"/>
</dbReference>
<evidence type="ECO:0000256" key="7">
    <source>
        <dbReference type="SAM" id="MobiDB-lite"/>
    </source>
</evidence>
<keyword evidence="3" id="KW-0677">Repeat</keyword>
<dbReference type="InterPro" id="IPR050888">
    <property type="entry name" value="ZnF_C2H2-type_TF"/>
</dbReference>
<dbReference type="OMA" id="VKHIVCP"/>
<dbReference type="EMBL" id="RSDZ01000102">
    <property type="protein sequence ID" value="RXG43675.1"/>
    <property type="molecule type" value="Genomic_DNA"/>
</dbReference>
<feature type="domain" description="C2H2-type" evidence="8">
    <location>
        <begin position="39"/>
        <end position="60"/>
    </location>
</feature>
<proteinExistence type="predicted"/>
<evidence type="ECO:0000256" key="4">
    <source>
        <dbReference type="ARBA" id="ARBA00022771"/>
    </source>
</evidence>
<evidence type="ECO:0000256" key="6">
    <source>
        <dbReference type="ARBA" id="ARBA00023242"/>
    </source>
</evidence>
<organism evidence="9 10">
    <name type="scientific">Verticillium dahliae</name>
    <name type="common">Verticillium wilt</name>
    <dbReference type="NCBI Taxonomy" id="27337"/>
    <lineage>
        <taxon>Eukaryota</taxon>
        <taxon>Fungi</taxon>
        <taxon>Dikarya</taxon>
        <taxon>Ascomycota</taxon>
        <taxon>Pezizomycotina</taxon>
        <taxon>Sordariomycetes</taxon>
        <taxon>Hypocreomycetidae</taxon>
        <taxon>Glomerellales</taxon>
        <taxon>Plectosphaerellaceae</taxon>
        <taxon>Verticillium</taxon>
    </lineage>
</organism>
<reference evidence="9 10" key="1">
    <citation type="submission" date="2018-12" db="EMBL/GenBank/DDBJ databases">
        <title>Genome of Verticillium dahliae isolate Getta Getta.</title>
        <authorList>
            <person name="Gardiner D.M."/>
        </authorList>
    </citation>
    <scope>NUCLEOTIDE SEQUENCE [LARGE SCALE GENOMIC DNA]</scope>
    <source>
        <strain evidence="9 10">Getta Getta</strain>
    </source>
</reference>
<feature type="region of interest" description="Disordered" evidence="7">
    <location>
        <begin position="157"/>
        <end position="185"/>
    </location>
</feature>
<dbReference type="GO" id="GO:0005634">
    <property type="term" value="C:nucleus"/>
    <property type="evidence" value="ECO:0007669"/>
    <property type="project" value="UniProtKB-SubCell"/>
</dbReference>
<dbReference type="InterPro" id="IPR036236">
    <property type="entry name" value="Znf_C2H2_sf"/>
</dbReference>
<keyword evidence="4" id="KW-0863">Zinc-finger</keyword>
<dbReference type="SUPFAM" id="SSF57667">
    <property type="entry name" value="beta-beta-alpha zinc fingers"/>
    <property type="match status" value="1"/>
</dbReference>
<sequence length="382" mass="42072">MPTSAAHPCLQCSATFKSWKSLQTHREEKYQEDGSHVHCATCGLTFGSVIVMVHHVKQAHGREQDLKCPGCDASFARAGGLMGHLEYEECSVIPKSALDAYRSKKLAMPLALEKLSLTESDSDKADSNAGNAHDWVRHPAENLAPANRLSFAPDAFPLLPNQASQVPQPQNQRQKPGGQGLTDAWGRQENLFPNAAAVQRPTSVQLAEATRPNAKSEYLAAIHDPNHRDFNAEKYFNDFNNLFECPMKGCPQSFDSAVAITTHLVTRGMHGTGDRLQCPACLRFFVGVTAMTQHAESQSTRCNIRTSAKYRPFLAQLTAGVMDAVGQHSDTTIKYEVTNEALIQYGKVSRKPNAVVGVQPGSIKLSERADYWRTHEVKDAEW</sequence>